<evidence type="ECO:0000259" key="1">
    <source>
        <dbReference type="Pfam" id="PF01168"/>
    </source>
</evidence>
<comment type="caution">
    <text evidence="2">The sequence shown here is derived from an EMBL/GenBank/DDBJ whole genome shotgun (WGS) entry which is preliminary data.</text>
</comment>
<protein>
    <submittedName>
        <fullName evidence="2">DSD1 family PLP-dependent enzyme</fullName>
    </submittedName>
</protein>
<dbReference type="Proteomes" id="UP000539350">
    <property type="component" value="Unassembled WGS sequence"/>
</dbReference>
<evidence type="ECO:0000313" key="3">
    <source>
        <dbReference type="Proteomes" id="UP000539350"/>
    </source>
</evidence>
<accession>A0A7W2YL28</accession>
<dbReference type="SUPFAM" id="SSF51419">
    <property type="entry name" value="PLP-binding barrel"/>
    <property type="match status" value="1"/>
</dbReference>
<dbReference type="InterPro" id="IPR029066">
    <property type="entry name" value="PLP-binding_barrel"/>
</dbReference>
<dbReference type="AlphaFoldDB" id="A0A7W2YL28"/>
<dbReference type="InterPro" id="IPR051466">
    <property type="entry name" value="D-amino_acid_metab_enzyme"/>
</dbReference>
<gene>
    <name evidence="2" type="ORF">H2508_12785</name>
</gene>
<dbReference type="GO" id="GO:0036088">
    <property type="term" value="P:D-serine catabolic process"/>
    <property type="evidence" value="ECO:0007669"/>
    <property type="project" value="TreeGrafter"/>
</dbReference>
<dbReference type="Pfam" id="PF01168">
    <property type="entry name" value="Ala_racemase_N"/>
    <property type="match status" value="1"/>
</dbReference>
<dbReference type="PANTHER" id="PTHR28004:SF2">
    <property type="entry name" value="D-SERINE DEHYDRATASE"/>
    <property type="match status" value="1"/>
</dbReference>
<dbReference type="EMBL" id="JACFXU010000017">
    <property type="protein sequence ID" value="MBA6413988.1"/>
    <property type="molecule type" value="Genomic_DNA"/>
</dbReference>
<dbReference type="GO" id="GO:0008721">
    <property type="term" value="F:D-serine ammonia-lyase activity"/>
    <property type="evidence" value="ECO:0007669"/>
    <property type="project" value="TreeGrafter"/>
</dbReference>
<dbReference type="PANTHER" id="PTHR28004">
    <property type="entry name" value="ZGC:162816-RELATED"/>
    <property type="match status" value="1"/>
</dbReference>
<organism evidence="2 3">
    <name type="scientific">Sediminihaliea albiluteola</name>
    <dbReference type="NCBI Taxonomy" id="2758564"/>
    <lineage>
        <taxon>Bacteria</taxon>
        <taxon>Pseudomonadati</taxon>
        <taxon>Pseudomonadota</taxon>
        <taxon>Gammaproteobacteria</taxon>
        <taxon>Cellvibrionales</taxon>
        <taxon>Halieaceae</taxon>
        <taxon>Sediminihaliea</taxon>
    </lineage>
</organism>
<sequence length="406" mass="45613">MSEAYFKRISEALANAGVHQPTLVIDKAHLDHNLVAVKAITERGFDFRIVAKSLPSVPMLNYLMSSANTKRLMSFHMPFLKHVAENIPSAEILMGKPMPVAAVESFYQSIEKRHGPSALFDPETQLQWLIDSYERAEQYAALAEKLNIKMRISLEIDVGLHRGGFSDKRSFEDALKFIKKDKHLELSGLLGYEAHITKVPSIVGGYKKAFDQAWSTYQSYVDSIVSLYGEAALQDLVLNTAGSTTYPLYTKTGLMNELATASALVKPTDFDVFTLDHHLPAAFIAAPVLKVVKDPELPAAKTLSRLMHRVGLLPRKACFIYGGNWLAEPCYPAGSKRANILGHSSNQEMYELKVSDDLQVDDFMYFRPRQSEAVFLQFGDIALYDNGEIVDWWPVFDQEPLRKPDY</sequence>
<proteinExistence type="predicted"/>
<dbReference type="CDD" id="cd06814">
    <property type="entry name" value="PLPDE_III_DSD_D-TA_like_3"/>
    <property type="match status" value="1"/>
</dbReference>
<dbReference type="Gene3D" id="3.20.20.10">
    <property type="entry name" value="Alanine racemase"/>
    <property type="match status" value="1"/>
</dbReference>
<dbReference type="InterPro" id="IPR001608">
    <property type="entry name" value="Ala_racemase_N"/>
</dbReference>
<name>A0A7W2YL28_9GAMM</name>
<keyword evidence="3" id="KW-1185">Reference proteome</keyword>
<evidence type="ECO:0000313" key="2">
    <source>
        <dbReference type="EMBL" id="MBA6413988.1"/>
    </source>
</evidence>
<reference evidence="2 3" key="1">
    <citation type="submission" date="2020-07" db="EMBL/GenBank/DDBJ databases">
        <title>Halieaceae bacterium, F7430, whole genome shotgun sequencing project.</title>
        <authorList>
            <person name="Jiang S."/>
            <person name="Liu Z.W."/>
            <person name="Du Z.J."/>
        </authorList>
    </citation>
    <scope>NUCLEOTIDE SEQUENCE [LARGE SCALE GENOMIC DNA]</scope>
    <source>
        <strain evidence="2 3">F7430</strain>
    </source>
</reference>
<feature type="domain" description="Alanine racemase N-terminal" evidence="1">
    <location>
        <begin position="26"/>
        <end position="217"/>
    </location>
</feature>